<organism evidence="2 3">
    <name type="scientific">Mycena indigotica</name>
    <dbReference type="NCBI Taxonomy" id="2126181"/>
    <lineage>
        <taxon>Eukaryota</taxon>
        <taxon>Fungi</taxon>
        <taxon>Dikarya</taxon>
        <taxon>Basidiomycota</taxon>
        <taxon>Agaricomycotina</taxon>
        <taxon>Agaricomycetes</taxon>
        <taxon>Agaricomycetidae</taxon>
        <taxon>Agaricales</taxon>
        <taxon>Marasmiineae</taxon>
        <taxon>Mycenaceae</taxon>
        <taxon>Mycena</taxon>
    </lineage>
</organism>
<sequence>MENTPPGPARFPTRTRPQDDLALKHRLGETPDARRVDTGETRISQRALGELRNDVRRREDMLKTDGQSELAKHSTDNGRRAEGAVTVASLRERLQDSLEDNAGLKSRCEELSAALEGIHVMYNRLAQTTSALRGENTSLQLKLLAAHEDQTIPTAKRERQLYLDFMAALPPPPSTRPDLSLLDPVLSKVRAWVRMSAMQRSREFMLLAGRTVWCSADKTHALVFSPQVYLSKQQHGAGAPPEWQVNHEFSGRIGKKVELFVPVKKAMRGGAVGDAVDDARDDAVFYAGVYKVHSLRSVHPPGSAVPDDVSVYHILRSMNIDTDPVGASRSDMETVLQQAVPADMPRGVECFGLQCVGFNNNLYKRLRRSGLGVLARSAGVKRSASDADIRGGGASASAAGARKRRRVGGPGGSTVRSRRH</sequence>
<feature type="region of interest" description="Disordered" evidence="1">
    <location>
        <begin position="1"/>
        <end position="39"/>
    </location>
</feature>
<dbReference type="RefSeq" id="XP_037214951.1">
    <property type="nucleotide sequence ID" value="XM_037368983.1"/>
</dbReference>
<accession>A0A8H6VXX0</accession>
<protein>
    <submittedName>
        <fullName evidence="2">Uncharacterized protein</fullName>
    </submittedName>
</protein>
<feature type="compositionally biased region" description="Basic and acidic residues" evidence="1">
    <location>
        <begin position="70"/>
        <end position="82"/>
    </location>
</feature>
<feature type="compositionally biased region" description="Basic and acidic residues" evidence="1">
    <location>
        <begin position="16"/>
        <end position="39"/>
    </location>
</feature>
<dbReference type="Proteomes" id="UP000636479">
    <property type="component" value="Unassembled WGS sequence"/>
</dbReference>
<dbReference type="EMBL" id="JACAZF010000012">
    <property type="protein sequence ID" value="KAF7292224.1"/>
    <property type="molecule type" value="Genomic_DNA"/>
</dbReference>
<evidence type="ECO:0000313" key="2">
    <source>
        <dbReference type="EMBL" id="KAF7292224.1"/>
    </source>
</evidence>
<comment type="caution">
    <text evidence="2">The sequence shown here is derived from an EMBL/GenBank/DDBJ whole genome shotgun (WGS) entry which is preliminary data.</text>
</comment>
<proteinExistence type="predicted"/>
<keyword evidence="3" id="KW-1185">Reference proteome</keyword>
<evidence type="ECO:0000256" key="1">
    <source>
        <dbReference type="SAM" id="MobiDB-lite"/>
    </source>
</evidence>
<dbReference type="AlphaFoldDB" id="A0A8H6VXX0"/>
<reference evidence="2" key="1">
    <citation type="submission" date="2020-05" db="EMBL/GenBank/DDBJ databases">
        <title>Mycena genomes resolve the evolution of fungal bioluminescence.</title>
        <authorList>
            <person name="Tsai I.J."/>
        </authorList>
    </citation>
    <scope>NUCLEOTIDE SEQUENCE</scope>
    <source>
        <strain evidence="2">171206Taipei</strain>
    </source>
</reference>
<dbReference type="GeneID" id="59351499"/>
<evidence type="ECO:0000313" key="3">
    <source>
        <dbReference type="Proteomes" id="UP000636479"/>
    </source>
</evidence>
<feature type="region of interest" description="Disordered" evidence="1">
    <location>
        <begin position="384"/>
        <end position="420"/>
    </location>
</feature>
<feature type="region of interest" description="Disordered" evidence="1">
    <location>
        <begin position="61"/>
        <end position="82"/>
    </location>
</feature>
<name>A0A8H6VXX0_9AGAR</name>
<dbReference type="OrthoDB" id="3060478at2759"/>
<gene>
    <name evidence="2" type="ORF">MIND_01249800</name>
</gene>